<gene>
    <name evidence="2" type="ORF">EV677_2020</name>
</gene>
<keyword evidence="3" id="KW-1185">Reference proteome</keyword>
<sequence length="36" mass="4050">MNGNPQIDKIKTKGDEYGIDTSSAETGGYLEWFVRE</sequence>
<accession>A0A4R6G5X7</accession>
<name>A0A4R6G5X7_9BURK</name>
<organism evidence="2 3">
    <name type="scientific">Herminiimonas fonticola</name>
    <dbReference type="NCBI Taxonomy" id="303380"/>
    <lineage>
        <taxon>Bacteria</taxon>
        <taxon>Pseudomonadati</taxon>
        <taxon>Pseudomonadota</taxon>
        <taxon>Betaproteobacteria</taxon>
        <taxon>Burkholderiales</taxon>
        <taxon>Oxalobacteraceae</taxon>
        <taxon>Herminiimonas</taxon>
    </lineage>
</organism>
<dbReference type="Proteomes" id="UP000294737">
    <property type="component" value="Unassembled WGS sequence"/>
</dbReference>
<proteinExistence type="predicted"/>
<dbReference type="AlphaFoldDB" id="A0A4R6G5X7"/>
<protein>
    <submittedName>
        <fullName evidence="2">Uncharacterized protein</fullName>
    </submittedName>
</protein>
<evidence type="ECO:0000313" key="2">
    <source>
        <dbReference type="EMBL" id="TDN89951.1"/>
    </source>
</evidence>
<evidence type="ECO:0000313" key="3">
    <source>
        <dbReference type="Proteomes" id="UP000294737"/>
    </source>
</evidence>
<dbReference type="EMBL" id="SNWF01000005">
    <property type="protein sequence ID" value="TDN89951.1"/>
    <property type="molecule type" value="Genomic_DNA"/>
</dbReference>
<comment type="caution">
    <text evidence="2">The sequence shown here is derived from an EMBL/GenBank/DDBJ whole genome shotgun (WGS) entry which is preliminary data.</text>
</comment>
<reference evidence="2 3" key="1">
    <citation type="submission" date="2019-03" db="EMBL/GenBank/DDBJ databases">
        <title>Genomic Encyclopedia of Type Strains, Phase IV (KMG-IV): sequencing the most valuable type-strain genomes for metagenomic binning, comparative biology and taxonomic classification.</title>
        <authorList>
            <person name="Goeker M."/>
        </authorList>
    </citation>
    <scope>NUCLEOTIDE SEQUENCE [LARGE SCALE GENOMIC DNA]</scope>
    <source>
        <strain evidence="2 3">DSM 18555</strain>
    </source>
</reference>
<feature type="region of interest" description="Disordered" evidence="1">
    <location>
        <begin position="1"/>
        <end position="20"/>
    </location>
</feature>
<evidence type="ECO:0000256" key="1">
    <source>
        <dbReference type="SAM" id="MobiDB-lite"/>
    </source>
</evidence>